<keyword evidence="3" id="KW-1185">Reference proteome</keyword>
<reference evidence="2" key="1">
    <citation type="journal article" date="2023" name="G3 (Bethesda)">
        <title>A reference genome for the long-term kleptoplast-retaining sea slug Elysia crispata morphotype clarki.</title>
        <authorList>
            <person name="Eastman K.E."/>
            <person name="Pendleton A.L."/>
            <person name="Shaikh M.A."/>
            <person name="Suttiyut T."/>
            <person name="Ogas R."/>
            <person name="Tomko P."/>
            <person name="Gavelis G."/>
            <person name="Widhalm J.R."/>
            <person name="Wisecaver J.H."/>
        </authorList>
    </citation>
    <scope>NUCLEOTIDE SEQUENCE</scope>
    <source>
        <strain evidence="2">ECLA1</strain>
    </source>
</reference>
<sequence>MKGPEPGHRSGELSFLMKGSSITGSNHTFIHRQRGRNRGEEGSKFHISLNIYDSGDHIVSLFTNLLPPSGRNLSTPGLSPFGSLIFSIIKTSEPEHTNKMNQIKILKSRKATGAGV</sequence>
<comment type="caution">
    <text evidence="2">The sequence shown here is derived from an EMBL/GenBank/DDBJ whole genome shotgun (WGS) entry which is preliminary data.</text>
</comment>
<gene>
    <name evidence="2" type="ORF">RRG08_029208</name>
</gene>
<name>A0AAE1E0V6_9GAST</name>
<dbReference type="EMBL" id="JAWDGP010001738">
    <property type="protein sequence ID" value="KAK3788758.1"/>
    <property type="molecule type" value="Genomic_DNA"/>
</dbReference>
<dbReference type="Proteomes" id="UP001283361">
    <property type="component" value="Unassembled WGS sequence"/>
</dbReference>
<evidence type="ECO:0000313" key="3">
    <source>
        <dbReference type="Proteomes" id="UP001283361"/>
    </source>
</evidence>
<dbReference type="AlphaFoldDB" id="A0AAE1E0V6"/>
<organism evidence="2 3">
    <name type="scientific">Elysia crispata</name>
    <name type="common">lettuce slug</name>
    <dbReference type="NCBI Taxonomy" id="231223"/>
    <lineage>
        <taxon>Eukaryota</taxon>
        <taxon>Metazoa</taxon>
        <taxon>Spiralia</taxon>
        <taxon>Lophotrochozoa</taxon>
        <taxon>Mollusca</taxon>
        <taxon>Gastropoda</taxon>
        <taxon>Heterobranchia</taxon>
        <taxon>Euthyneura</taxon>
        <taxon>Panpulmonata</taxon>
        <taxon>Sacoglossa</taxon>
        <taxon>Placobranchoidea</taxon>
        <taxon>Plakobranchidae</taxon>
        <taxon>Elysia</taxon>
    </lineage>
</organism>
<evidence type="ECO:0000256" key="1">
    <source>
        <dbReference type="SAM" id="MobiDB-lite"/>
    </source>
</evidence>
<accession>A0AAE1E0V6</accession>
<protein>
    <submittedName>
        <fullName evidence="2">Uncharacterized protein</fullName>
    </submittedName>
</protein>
<feature type="region of interest" description="Disordered" evidence="1">
    <location>
        <begin position="1"/>
        <end position="41"/>
    </location>
</feature>
<feature type="compositionally biased region" description="Basic and acidic residues" evidence="1">
    <location>
        <begin position="1"/>
        <end position="11"/>
    </location>
</feature>
<proteinExistence type="predicted"/>
<evidence type="ECO:0000313" key="2">
    <source>
        <dbReference type="EMBL" id="KAK3788758.1"/>
    </source>
</evidence>